<evidence type="ECO:0000313" key="5">
    <source>
        <dbReference type="EMBL" id="MCL7035711.1"/>
    </source>
</evidence>
<dbReference type="EMBL" id="JAJJMA010160075">
    <property type="protein sequence ID" value="MCL7035711.1"/>
    <property type="molecule type" value="Genomic_DNA"/>
</dbReference>
<evidence type="ECO:0000256" key="2">
    <source>
        <dbReference type="ARBA" id="ARBA00022737"/>
    </source>
</evidence>
<accession>A0AA41SHU0</accession>
<dbReference type="InterPro" id="IPR015943">
    <property type="entry name" value="WD40/YVTN_repeat-like_dom_sf"/>
</dbReference>
<dbReference type="PANTHER" id="PTHR45282">
    <property type="entry name" value="OS03G0858400 PROTEIN"/>
    <property type="match status" value="1"/>
</dbReference>
<gene>
    <name evidence="5" type="ORF">MKW94_026730</name>
</gene>
<dbReference type="Proteomes" id="UP001177140">
    <property type="component" value="Unassembled WGS sequence"/>
</dbReference>
<name>A0AA41SHU0_PAPNU</name>
<feature type="repeat" description="WD" evidence="3">
    <location>
        <begin position="254"/>
        <end position="288"/>
    </location>
</feature>
<keyword evidence="2" id="KW-0677">Repeat</keyword>
<dbReference type="InterPro" id="IPR036322">
    <property type="entry name" value="WD40_repeat_dom_sf"/>
</dbReference>
<dbReference type="AlphaFoldDB" id="A0AA41SHU0"/>
<feature type="repeat" description="WD" evidence="3">
    <location>
        <begin position="47"/>
        <end position="80"/>
    </location>
</feature>
<dbReference type="Gene3D" id="2.130.10.10">
    <property type="entry name" value="YVTN repeat-like/Quinoprotein amine dehydrogenase"/>
    <property type="match status" value="2"/>
</dbReference>
<dbReference type="PANTHER" id="PTHR45282:SF2">
    <property type="entry name" value="OS03G0858400 PROTEIN"/>
    <property type="match status" value="1"/>
</dbReference>
<organism evidence="5 6">
    <name type="scientific">Papaver nudicaule</name>
    <name type="common">Iceland poppy</name>
    <dbReference type="NCBI Taxonomy" id="74823"/>
    <lineage>
        <taxon>Eukaryota</taxon>
        <taxon>Viridiplantae</taxon>
        <taxon>Streptophyta</taxon>
        <taxon>Embryophyta</taxon>
        <taxon>Tracheophyta</taxon>
        <taxon>Spermatophyta</taxon>
        <taxon>Magnoliopsida</taxon>
        <taxon>Ranunculales</taxon>
        <taxon>Papaveraceae</taxon>
        <taxon>Papaveroideae</taxon>
        <taxon>Papaver</taxon>
    </lineage>
</organism>
<evidence type="ECO:0000256" key="1">
    <source>
        <dbReference type="ARBA" id="ARBA00022574"/>
    </source>
</evidence>
<dbReference type="PROSITE" id="PS50294">
    <property type="entry name" value="WD_REPEATS_REGION"/>
    <property type="match status" value="2"/>
</dbReference>
<dbReference type="PROSITE" id="PS00678">
    <property type="entry name" value="WD_REPEATS_1"/>
    <property type="match status" value="1"/>
</dbReference>
<evidence type="ECO:0000256" key="4">
    <source>
        <dbReference type="SAM" id="MobiDB-lite"/>
    </source>
</evidence>
<dbReference type="InterPro" id="IPR019775">
    <property type="entry name" value="WD40_repeat_CS"/>
</dbReference>
<dbReference type="InterPro" id="IPR001680">
    <property type="entry name" value="WD40_rpt"/>
</dbReference>
<protein>
    <submittedName>
        <fullName evidence="5">Uncharacterized protein</fullName>
    </submittedName>
</protein>
<proteinExistence type="predicted"/>
<dbReference type="Pfam" id="PF00400">
    <property type="entry name" value="WD40"/>
    <property type="match status" value="2"/>
</dbReference>
<reference evidence="5" key="1">
    <citation type="submission" date="2022-03" db="EMBL/GenBank/DDBJ databases">
        <title>A functionally conserved STORR gene fusion in Papaver species that diverged 16.8 million years ago.</title>
        <authorList>
            <person name="Catania T."/>
        </authorList>
    </citation>
    <scope>NUCLEOTIDE SEQUENCE</scope>
    <source>
        <strain evidence="5">S-191538</strain>
    </source>
</reference>
<keyword evidence="6" id="KW-1185">Reference proteome</keyword>
<evidence type="ECO:0000313" key="6">
    <source>
        <dbReference type="Proteomes" id="UP001177140"/>
    </source>
</evidence>
<dbReference type="SMART" id="SM00320">
    <property type="entry name" value="WD40"/>
    <property type="match status" value="5"/>
</dbReference>
<dbReference type="SUPFAM" id="SSF50978">
    <property type="entry name" value="WD40 repeat-like"/>
    <property type="match status" value="1"/>
</dbReference>
<feature type="region of interest" description="Disordered" evidence="4">
    <location>
        <begin position="1"/>
        <end position="38"/>
    </location>
</feature>
<dbReference type="PROSITE" id="PS50082">
    <property type="entry name" value="WD_REPEATS_2"/>
    <property type="match status" value="2"/>
</dbReference>
<comment type="caution">
    <text evidence="5">The sequence shown here is derived from an EMBL/GenBank/DDBJ whole genome shotgun (WGS) entry which is preliminary data.</text>
</comment>
<evidence type="ECO:0000256" key="3">
    <source>
        <dbReference type="PROSITE-ProRule" id="PRU00221"/>
    </source>
</evidence>
<sequence length="398" mass="43339">MRPLPDPPEEKTVKPKPKKNPPPPPSNTTTNKDKTGSPQRSLFVNELMGHKKPITAVCFSPDGQKLATGCEDGVVRLFKLGDILTRSNKLCRFKIISLPTGGVPTAVAFSDRGSSVVAAAQHGYGSCLYIYDDGNSVKKHPFEKPPDFKWLQTEANETKAIVCLAGTSARYDAAGGSPFFVSCSKSSDISLWHGKTGKFLGNTSGANQLTNNMAAISPSGRFIAAAACSADVKVWEIVRAEDGTIKEITGAMELKGHTSDVTWLCFSPNSERIITASKDGTVRIWNINVRYDFFENPKILNVFPVPLLDSKGTTLHYEHLDISPDGKILAATHCTRLQWLCVETGKVLSTEDRAHFQNITAIAWAPKKISVGRKCKMVLATVSAEEKKVKFWVAPDSS</sequence>
<keyword evidence="1 3" id="KW-0853">WD repeat</keyword>